<keyword evidence="1" id="KW-0540">Nuclease</keyword>
<evidence type="ECO:0000313" key="2">
    <source>
        <dbReference type="Proteomes" id="UP000034982"/>
    </source>
</evidence>
<dbReference type="AlphaFoldDB" id="W2CFF1"/>
<sequence length="330" mass="37856">MRLSTDTKEGALLNQYPDVLAELLKDHTTGRNIFWATDNYASQGEGYGFHDEITIERITGLHTDLIRPRALKSKTEQKGRTKDMAEVFTPTWVCNRQANLLDEAWFGRPNVFNVEDHATKTWRTVRDPIAFPPGKTWRDYIRQTCLEITCGEAPYLVSRYDAADGHAIPLADRIGLLDRKLRVVSEHVSESGEWLEMAQEAYKHTLGFEWQGDSLLLAREALLVSFIEYYEARFGRLPLKRSLLYIAYIIAWNVFQMDGLRGVVPCSCRDMEEPPDLFGESKTKPCEGCQQGGYRNHNGTYCLLRNWGARDPRTGKHNPKIRFVDLIHTV</sequence>
<keyword evidence="1" id="KW-0255">Endonuclease</keyword>
<accession>W2CFF1</accession>
<name>W2CFF1_9BACT</name>
<dbReference type="GO" id="GO:0004519">
    <property type="term" value="F:endonuclease activity"/>
    <property type="evidence" value="ECO:0007669"/>
    <property type="project" value="UniProtKB-KW"/>
</dbReference>
<proteinExistence type="predicted"/>
<protein>
    <submittedName>
        <fullName evidence="1">Restriction endonuclease subunit M</fullName>
    </submittedName>
</protein>
<keyword evidence="1" id="KW-0378">Hydrolase</keyword>
<organism evidence="1 2">
    <name type="scientific">Tannerella sp. oral taxon BU063 isolate Cell 1/3</name>
    <dbReference type="NCBI Taxonomy" id="1411022"/>
    <lineage>
        <taxon>Bacteria</taxon>
        <taxon>Pseudomonadati</taxon>
        <taxon>Bacteroidota</taxon>
        <taxon>Bacteroidia</taxon>
        <taxon>Bacteroidales</taxon>
        <taxon>Tannerellaceae</taxon>
        <taxon>Tannerella</taxon>
    </lineage>
</organism>
<dbReference type="Proteomes" id="UP000034982">
    <property type="component" value="Unassembled WGS sequence"/>
</dbReference>
<evidence type="ECO:0000313" key="1">
    <source>
        <dbReference type="EMBL" id="ETK05768.1"/>
    </source>
</evidence>
<dbReference type="PATRIC" id="fig|1411022.3.peg.2176"/>
<dbReference type="EMBL" id="AYYE01001262">
    <property type="protein sequence ID" value="ETK05768.1"/>
    <property type="molecule type" value="Genomic_DNA"/>
</dbReference>
<gene>
    <name evidence="1" type="ORF">T230_15870</name>
</gene>
<comment type="caution">
    <text evidence="1">The sequence shown here is derived from an EMBL/GenBank/DDBJ whole genome shotgun (WGS) entry which is preliminary data.</text>
</comment>
<reference evidence="1 2" key="1">
    <citation type="submission" date="2013-11" db="EMBL/GenBank/DDBJ databases">
        <title>Single cell genomics of uncultured Tannerella BU063 (oral taxon 286).</title>
        <authorList>
            <person name="Beall C.J."/>
            <person name="Campbell A.G."/>
            <person name="Griffen A.L."/>
            <person name="Podar M."/>
            <person name="Leys E.J."/>
        </authorList>
    </citation>
    <scope>NUCLEOTIDE SEQUENCE [LARGE SCALE GENOMIC DNA]</scope>
    <source>
        <strain evidence="1">Cell 1/3</strain>
    </source>
</reference>